<evidence type="ECO:0000313" key="3">
    <source>
        <dbReference type="Proteomes" id="UP000000739"/>
    </source>
</evidence>
<accession>B8FMT4</accession>
<dbReference type="RefSeq" id="WP_012609391.1">
    <property type="nucleotide sequence ID" value="NC_011768.1"/>
</dbReference>
<evidence type="ECO:0000313" key="2">
    <source>
        <dbReference type="EMBL" id="ACL01951.1"/>
    </source>
</evidence>
<evidence type="ECO:0000256" key="1">
    <source>
        <dbReference type="SAM" id="SignalP"/>
    </source>
</evidence>
<dbReference type="EMBL" id="CP001322">
    <property type="protein sequence ID" value="ACL01951.1"/>
    <property type="molecule type" value="Genomic_DNA"/>
</dbReference>
<keyword evidence="3" id="KW-1185">Reference proteome</keyword>
<feature type="chain" id="PRO_5002871915" description="Lipoprotein" evidence="1">
    <location>
        <begin position="19"/>
        <end position="194"/>
    </location>
</feature>
<evidence type="ECO:0008006" key="4">
    <source>
        <dbReference type="Google" id="ProtNLM"/>
    </source>
</evidence>
<dbReference type="KEGG" id="dal:Dalk_0242"/>
<gene>
    <name evidence="2" type="ordered locus">Dalk_0242</name>
</gene>
<dbReference type="Proteomes" id="UP000000739">
    <property type="component" value="Chromosome"/>
</dbReference>
<reference evidence="2 3" key="1">
    <citation type="journal article" date="2012" name="Environ. Microbiol.">
        <title>The genome sequence of Desulfatibacillum alkenivorans AK-01: a blueprint for anaerobic alkane oxidation.</title>
        <authorList>
            <person name="Callaghan A.V."/>
            <person name="Morris B.E."/>
            <person name="Pereira I.A."/>
            <person name="McInerney M.J."/>
            <person name="Austin R.N."/>
            <person name="Groves J.T."/>
            <person name="Kukor J.J."/>
            <person name="Suflita J.M."/>
            <person name="Young L.Y."/>
            <person name="Zylstra G.J."/>
            <person name="Wawrik B."/>
        </authorList>
    </citation>
    <scope>NUCLEOTIDE SEQUENCE [LARGE SCALE GENOMIC DNA]</scope>
    <source>
        <strain evidence="2 3">AK-01</strain>
    </source>
</reference>
<dbReference type="AlphaFoldDB" id="B8FMT4"/>
<dbReference type="PROSITE" id="PS51257">
    <property type="entry name" value="PROKAR_LIPOPROTEIN"/>
    <property type="match status" value="1"/>
</dbReference>
<keyword evidence="1" id="KW-0732">Signal</keyword>
<protein>
    <recommendedName>
        <fullName evidence="4">Lipoprotein</fullName>
    </recommendedName>
</protein>
<proteinExistence type="predicted"/>
<organism evidence="2 3">
    <name type="scientific">Desulfatibacillum aliphaticivorans</name>
    <dbReference type="NCBI Taxonomy" id="218208"/>
    <lineage>
        <taxon>Bacteria</taxon>
        <taxon>Pseudomonadati</taxon>
        <taxon>Thermodesulfobacteriota</taxon>
        <taxon>Desulfobacteria</taxon>
        <taxon>Desulfobacterales</taxon>
        <taxon>Desulfatibacillaceae</taxon>
        <taxon>Desulfatibacillum</taxon>
    </lineage>
</organism>
<sequence>MKKIYVFLFILGAAAALSACSHGKSKDVSGASMPEEIYASPDYNMYRNAKVGVFPFMSPEYARGAGSSAASVFCRQLEKNRVFSAVHLEADVPPQAIAEIAKAKRYDLVITGAVLYWFEGSTLEPSRVEQEITVFKPSSKGNRVLWRARLMETGWPVQPKDYLLGQTHAVPAPSAMTLVQKNAGKFCKMLLAGR</sequence>
<name>B8FMT4_DESAL</name>
<feature type="signal peptide" evidence="1">
    <location>
        <begin position="1"/>
        <end position="18"/>
    </location>
</feature>
<dbReference type="HOGENOM" id="CLU_1400501_0_0_7"/>